<dbReference type="EMBL" id="JAODYH010000008">
    <property type="protein sequence ID" value="MCT9812451.1"/>
    <property type="molecule type" value="Genomic_DNA"/>
</dbReference>
<comment type="caution">
    <text evidence="1">The sequence shown here is derived from an EMBL/GenBank/DDBJ whole genome shotgun (WGS) entry which is preliminary data.</text>
</comment>
<keyword evidence="2" id="KW-1185">Reference proteome</keyword>
<evidence type="ECO:0000313" key="1">
    <source>
        <dbReference type="EMBL" id="MCT9812451.1"/>
    </source>
</evidence>
<accession>A0ABT2PPQ9</accession>
<sequence>MNAIVQSPAHQLKPAGGFDLSPQNFEQALTFSNYLADSDMVPKDFKGKPGNCLIAMQWGAELGLKPLQSLQNLAVINGRPALWGDAVIALVLSSPVCEYVTEDDDGETATCRVKRKGGQEQVRTFSMEDAKRAGLAGKQGPWMQYPKRMRQMRARAFALRDVFPDVLRGMAVAEELQDMAAAGQAPVEKSMGAVEVVVTPYTDEEFAGKLPQWRSPIEAGKKSANDLMTFVLSKATNRAFTDDQKATLRAIKPKQPDTSGAPVVSTDSLAERLRTSEDHDQLYEAANLMEAVTDEAQRLRLNEIFAARLAELDGAQA</sequence>
<organism evidence="1 2">
    <name type="scientific">Acidovorax bellezanensis</name>
    <dbReference type="NCBI Taxonomy" id="2976702"/>
    <lineage>
        <taxon>Bacteria</taxon>
        <taxon>Pseudomonadati</taxon>
        <taxon>Pseudomonadota</taxon>
        <taxon>Betaproteobacteria</taxon>
        <taxon>Burkholderiales</taxon>
        <taxon>Comamonadaceae</taxon>
        <taxon>Acidovorax</taxon>
    </lineage>
</organism>
<evidence type="ECO:0000313" key="2">
    <source>
        <dbReference type="Proteomes" id="UP001525968"/>
    </source>
</evidence>
<dbReference type="Proteomes" id="UP001525968">
    <property type="component" value="Unassembled WGS sequence"/>
</dbReference>
<proteinExistence type="predicted"/>
<name>A0ABT2PPQ9_9BURK</name>
<dbReference type="Pfam" id="PF03837">
    <property type="entry name" value="RecT"/>
    <property type="match status" value="1"/>
</dbReference>
<reference evidence="1 2" key="1">
    <citation type="submission" date="2022-09" db="EMBL/GenBank/DDBJ databases">
        <title>Draft genome of isolate Be4.</title>
        <authorList>
            <person name="Sanchez-Castro I."/>
            <person name="Martinez-Rodriguez P."/>
            <person name="Descostes M."/>
            <person name="Merroun M."/>
        </authorList>
    </citation>
    <scope>NUCLEOTIDE SEQUENCE [LARGE SCALE GENOMIC DNA]</scope>
    <source>
        <strain evidence="1 2">Be4</strain>
    </source>
</reference>
<protein>
    <submittedName>
        <fullName evidence="1">Recombinase RecT</fullName>
    </submittedName>
</protein>
<dbReference type="RefSeq" id="WP_261501698.1">
    <property type="nucleotide sequence ID" value="NZ_JAODYH010000008.1"/>
</dbReference>
<gene>
    <name evidence="1" type="ORF">N0K08_17545</name>
</gene>
<dbReference type="InterPro" id="IPR018330">
    <property type="entry name" value="RecT_fam"/>
</dbReference>